<dbReference type="SUPFAM" id="SSF46565">
    <property type="entry name" value="Chaperone J-domain"/>
    <property type="match status" value="1"/>
</dbReference>
<dbReference type="PATRIC" id="fig|36849.3.peg.3226"/>
<dbReference type="Proteomes" id="UP000050326">
    <property type="component" value="Unassembled WGS sequence"/>
</dbReference>
<dbReference type="SMART" id="SM00271">
    <property type="entry name" value="DnaJ"/>
    <property type="match status" value="1"/>
</dbReference>
<dbReference type="STRING" id="36849.OXPF_30440"/>
<proteinExistence type="predicted"/>
<keyword evidence="5" id="KW-1185">Reference proteome</keyword>
<dbReference type="PROSITE" id="PS50076">
    <property type="entry name" value="DNAJ_2"/>
    <property type="match status" value="1"/>
</dbReference>
<evidence type="ECO:0000256" key="2">
    <source>
        <dbReference type="PROSITE-ProRule" id="PRU00339"/>
    </source>
</evidence>
<evidence type="ECO:0000313" key="4">
    <source>
        <dbReference type="EMBL" id="KPU43603.1"/>
    </source>
</evidence>
<dbReference type="PROSITE" id="PS50005">
    <property type="entry name" value="TPR"/>
    <property type="match status" value="1"/>
</dbReference>
<organism evidence="4 5">
    <name type="scientific">Oxobacter pfennigii</name>
    <dbReference type="NCBI Taxonomy" id="36849"/>
    <lineage>
        <taxon>Bacteria</taxon>
        <taxon>Bacillati</taxon>
        <taxon>Bacillota</taxon>
        <taxon>Clostridia</taxon>
        <taxon>Eubacteriales</taxon>
        <taxon>Clostridiaceae</taxon>
        <taxon>Oxobacter</taxon>
    </lineage>
</organism>
<dbReference type="InterPro" id="IPR011990">
    <property type="entry name" value="TPR-like_helical_dom_sf"/>
</dbReference>
<dbReference type="AlphaFoldDB" id="A0A0P8YV73"/>
<dbReference type="PRINTS" id="PR00625">
    <property type="entry name" value="JDOMAIN"/>
</dbReference>
<dbReference type="InterPro" id="IPR001623">
    <property type="entry name" value="DnaJ_domain"/>
</dbReference>
<dbReference type="PANTHER" id="PTHR24074">
    <property type="entry name" value="CO-CHAPERONE PROTEIN DJLA"/>
    <property type="match status" value="1"/>
</dbReference>
<dbReference type="Gene3D" id="1.10.287.110">
    <property type="entry name" value="DnaJ domain"/>
    <property type="match status" value="1"/>
</dbReference>
<dbReference type="GO" id="GO:0006260">
    <property type="term" value="P:DNA replication"/>
    <property type="evidence" value="ECO:0007669"/>
    <property type="project" value="UniProtKB-KW"/>
</dbReference>
<dbReference type="RefSeq" id="WP_054876036.1">
    <property type="nucleotide sequence ID" value="NZ_LKET01000039.1"/>
</dbReference>
<dbReference type="InterPro" id="IPR050817">
    <property type="entry name" value="DjlA_DnaK_co-chaperone"/>
</dbReference>
<accession>A0A0P8YV73</accession>
<reference evidence="4 5" key="1">
    <citation type="submission" date="2015-09" db="EMBL/GenBank/DDBJ databases">
        <title>Genome sequence of Oxobacter pfennigii DSM 3222.</title>
        <authorList>
            <person name="Poehlein A."/>
            <person name="Bengelsdorf F.R."/>
            <person name="Schiel-Bengelsdorf B."/>
            <person name="Duerre P."/>
            <person name="Daniel R."/>
        </authorList>
    </citation>
    <scope>NUCLEOTIDE SEQUENCE [LARGE SCALE GENOMIC DNA]</scope>
    <source>
        <strain evidence="4 5">DSM 3222</strain>
    </source>
</reference>
<dbReference type="Gene3D" id="1.25.40.10">
    <property type="entry name" value="Tetratricopeptide repeat domain"/>
    <property type="match status" value="1"/>
</dbReference>
<dbReference type="Pfam" id="PF00226">
    <property type="entry name" value="DnaJ"/>
    <property type="match status" value="1"/>
</dbReference>
<comment type="caution">
    <text evidence="4">The sequence shown here is derived from an EMBL/GenBank/DDBJ whole genome shotgun (WGS) entry which is preliminary data.</text>
</comment>
<dbReference type="InterPro" id="IPR019734">
    <property type="entry name" value="TPR_rpt"/>
</dbReference>
<feature type="domain" description="J" evidence="3">
    <location>
        <begin position="3"/>
        <end position="73"/>
    </location>
</feature>
<dbReference type="OrthoDB" id="9779889at2"/>
<protein>
    <submittedName>
        <fullName evidence="4">Chaperone protein DnaJ</fullName>
    </submittedName>
</protein>
<dbReference type="EMBL" id="LKET01000039">
    <property type="protein sequence ID" value="KPU43603.1"/>
    <property type="molecule type" value="Genomic_DNA"/>
</dbReference>
<evidence type="ECO:0000256" key="1">
    <source>
        <dbReference type="ARBA" id="ARBA00022705"/>
    </source>
</evidence>
<dbReference type="InterPro" id="IPR036869">
    <property type="entry name" value="J_dom_sf"/>
</dbReference>
<keyword evidence="1" id="KW-0235">DNA replication</keyword>
<feature type="repeat" description="TPR" evidence="2">
    <location>
        <begin position="115"/>
        <end position="148"/>
    </location>
</feature>
<evidence type="ECO:0000259" key="3">
    <source>
        <dbReference type="PROSITE" id="PS50076"/>
    </source>
</evidence>
<gene>
    <name evidence="4" type="primary">dnaJ_2</name>
    <name evidence="4" type="ORF">OXPF_30440</name>
</gene>
<keyword evidence="2" id="KW-0802">TPR repeat</keyword>
<sequence>MKNPYEVLGINQGASEDEIKRAYRELVKKYHPDQYRDNPLSKLAEEKLKEINEAYDYLIKNKGTFHESHDNNSTNGGYSNTNSTNGEFARIRILINSGNIVEAEKLLDASSLKNAEWHYLKGVINVKKGWYSEGYTYLQTAVSMDPNNFEYRAALNNLNRSTRTYTSRPYSGTQRGGYNDGPDMCTICQWLYCADCCCECMGGDFINCC</sequence>
<dbReference type="SUPFAM" id="SSF48452">
    <property type="entry name" value="TPR-like"/>
    <property type="match status" value="1"/>
</dbReference>
<dbReference type="CDD" id="cd06257">
    <property type="entry name" value="DnaJ"/>
    <property type="match status" value="1"/>
</dbReference>
<name>A0A0P8YV73_9CLOT</name>
<evidence type="ECO:0000313" key="5">
    <source>
        <dbReference type="Proteomes" id="UP000050326"/>
    </source>
</evidence>